<dbReference type="VEuPathDB" id="FungiDB:SPRG_15695"/>
<dbReference type="OrthoDB" id="66550at2759"/>
<dbReference type="STRING" id="695850.A0A067BW88"/>
<dbReference type="GO" id="GO:0005524">
    <property type="term" value="F:ATP binding"/>
    <property type="evidence" value="ECO:0007669"/>
    <property type="project" value="UniProtKB-KW"/>
</dbReference>
<dbReference type="Gene3D" id="3.90.640.10">
    <property type="entry name" value="Actin, Chain A, domain 4"/>
    <property type="match status" value="1"/>
</dbReference>
<evidence type="ECO:0008006" key="8">
    <source>
        <dbReference type="Google" id="ProtNLM"/>
    </source>
</evidence>
<dbReference type="InterPro" id="IPR029047">
    <property type="entry name" value="HSP70_peptide-bd_sf"/>
</dbReference>
<organism evidence="6 7">
    <name type="scientific">Saprolegnia parasitica (strain CBS 223.65)</name>
    <dbReference type="NCBI Taxonomy" id="695850"/>
    <lineage>
        <taxon>Eukaryota</taxon>
        <taxon>Sar</taxon>
        <taxon>Stramenopiles</taxon>
        <taxon>Oomycota</taxon>
        <taxon>Saprolegniomycetes</taxon>
        <taxon>Saprolegniales</taxon>
        <taxon>Saprolegniaceae</taxon>
        <taxon>Saprolegnia</taxon>
    </lineage>
</organism>
<dbReference type="SUPFAM" id="SSF53067">
    <property type="entry name" value="Actin-like ATPase domain"/>
    <property type="match status" value="2"/>
</dbReference>
<dbReference type="OMA" id="QRNGEKH"/>
<dbReference type="PROSITE" id="PS01036">
    <property type="entry name" value="HSP70_3"/>
    <property type="match status" value="1"/>
</dbReference>
<dbReference type="Proteomes" id="UP000030745">
    <property type="component" value="Unassembled WGS sequence"/>
</dbReference>
<dbReference type="InterPro" id="IPR043129">
    <property type="entry name" value="ATPase_NBD"/>
</dbReference>
<keyword evidence="5" id="KW-0175">Coiled coil</keyword>
<evidence type="ECO:0000256" key="1">
    <source>
        <dbReference type="ARBA" id="ARBA00007381"/>
    </source>
</evidence>
<evidence type="ECO:0000313" key="6">
    <source>
        <dbReference type="EMBL" id="KDO18867.1"/>
    </source>
</evidence>
<dbReference type="Pfam" id="PF00012">
    <property type="entry name" value="HSP70"/>
    <property type="match status" value="1"/>
</dbReference>
<sequence>MSGAPCWPLVSLVPRGIFLIRPSSLNMACIGIDLGTTHACVGVHFNGKVSIIANDQGFRTTPCVVAFETEDVVVGDSAVAKLHNNAANTVYHLKRVLGKKHSDVKSLDYIKGWSFDVKADAKGHAVAAVTHKEAKREISATEFASLVLGKLKALAEDYTGVQVKNCVLTVPQEFSEEQKTLMNEAAKAAGIDVMRYISEPIAAAIAYGFDETKSIDTKLIVVVDIGGASSDMSLLSADKGLFNVVGHVGDDALGGEDFTYALVEHCVKTFERQKKVDLKNNTRALYRIKLACEQAKKSLSTQSQVTIEVDSLADGQDLIMIGDHVRKMITDIEALLENANLDKESIDHVILAGGSTRIPKVQAAIEAFFDGKKASSTIVPDEVIAYGATVEAATLSETAEWDNLPSDPLNMVEAVPLTLSLGLADGSVYEMIQRNTVLPATTQEVFTTHVDNQKAVYLQIYEGQRFMARDNTLLANLTISGIPPMEKGSPEIEVSFNVTRKSVLTVKAHLRNAEGAKSKALTVESDSKRVVNVDAIVAAAEAAADEDDALMAELEEAAEAAELAATIAAAPKMAGAGEDMD</sequence>
<keyword evidence="3 4" id="KW-0067">ATP-binding</keyword>
<keyword evidence="2 4" id="KW-0547">Nucleotide-binding</keyword>
<evidence type="ECO:0000256" key="5">
    <source>
        <dbReference type="SAM" id="Coils"/>
    </source>
</evidence>
<evidence type="ECO:0000256" key="2">
    <source>
        <dbReference type="ARBA" id="ARBA00022741"/>
    </source>
</evidence>
<dbReference type="PANTHER" id="PTHR19375">
    <property type="entry name" value="HEAT SHOCK PROTEIN 70KDA"/>
    <property type="match status" value="1"/>
</dbReference>
<dbReference type="AlphaFoldDB" id="A0A067BW88"/>
<dbReference type="InterPro" id="IPR013126">
    <property type="entry name" value="Hsp_70_fam"/>
</dbReference>
<dbReference type="Gene3D" id="3.30.30.30">
    <property type="match status" value="1"/>
</dbReference>
<dbReference type="FunFam" id="3.90.640.10:FF:000010">
    <property type="entry name" value="heat shock 70 kDa protein 14"/>
    <property type="match status" value="1"/>
</dbReference>
<dbReference type="RefSeq" id="XP_012210421.1">
    <property type="nucleotide sequence ID" value="XM_012355031.1"/>
</dbReference>
<dbReference type="Gene3D" id="3.30.420.40">
    <property type="match status" value="2"/>
</dbReference>
<dbReference type="GeneID" id="24137399"/>
<evidence type="ECO:0000313" key="7">
    <source>
        <dbReference type="Proteomes" id="UP000030745"/>
    </source>
</evidence>
<name>A0A067BW88_SAPPC</name>
<feature type="coiled-coil region" evidence="5">
    <location>
        <begin position="537"/>
        <end position="564"/>
    </location>
</feature>
<dbReference type="Gene3D" id="2.60.34.10">
    <property type="entry name" value="Substrate Binding Domain Of DNAk, Chain A, domain 1"/>
    <property type="match status" value="1"/>
</dbReference>
<dbReference type="KEGG" id="spar:SPRG_15695"/>
<gene>
    <name evidence="6" type="ORF">SPRG_15695</name>
</gene>
<dbReference type="SUPFAM" id="SSF100920">
    <property type="entry name" value="Heat shock protein 70kD (HSP70), peptide-binding domain"/>
    <property type="match status" value="1"/>
</dbReference>
<evidence type="ECO:0000256" key="4">
    <source>
        <dbReference type="RuleBase" id="RU003322"/>
    </source>
</evidence>
<dbReference type="CDD" id="cd24028">
    <property type="entry name" value="ASKHA_NBD_HSP70_HSPA1-like"/>
    <property type="match status" value="1"/>
</dbReference>
<accession>A0A067BW88</accession>
<keyword evidence="7" id="KW-1185">Reference proteome</keyword>
<dbReference type="EMBL" id="KK583387">
    <property type="protein sequence ID" value="KDO18867.1"/>
    <property type="molecule type" value="Genomic_DNA"/>
</dbReference>
<reference evidence="6 7" key="1">
    <citation type="journal article" date="2013" name="PLoS Genet.">
        <title>Distinctive expansion of potential virulence genes in the genome of the oomycete fish pathogen Saprolegnia parasitica.</title>
        <authorList>
            <person name="Jiang R.H."/>
            <person name="de Bruijn I."/>
            <person name="Haas B.J."/>
            <person name="Belmonte R."/>
            <person name="Lobach L."/>
            <person name="Christie J."/>
            <person name="van den Ackerveken G."/>
            <person name="Bottin A."/>
            <person name="Bulone V."/>
            <person name="Diaz-Moreno S.M."/>
            <person name="Dumas B."/>
            <person name="Fan L."/>
            <person name="Gaulin E."/>
            <person name="Govers F."/>
            <person name="Grenville-Briggs L.J."/>
            <person name="Horner N.R."/>
            <person name="Levin J.Z."/>
            <person name="Mammella M."/>
            <person name="Meijer H.J."/>
            <person name="Morris P."/>
            <person name="Nusbaum C."/>
            <person name="Oome S."/>
            <person name="Phillips A.J."/>
            <person name="van Rooyen D."/>
            <person name="Rzeszutek E."/>
            <person name="Saraiva M."/>
            <person name="Secombes C.J."/>
            <person name="Seidl M.F."/>
            <person name="Snel B."/>
            <person name="Stassen J.H."/>
            <person name="Sykes S."/>
            <person name="Tripathy S."/>
            <person name="van den Berg H."/>
            <person name="Vega-Arreguin J.C."/>
            <person name="Wawra S."/>
            <person name="Young S.K."/>
            <person name="Zeng Q."/>
            <person name="Dieguez-Uribeondo J."/>
            <person name="Russ C."/>
            <person name="Tyler B.M."/>
            <person name="van West P."/>
        </authorList>
    </citation>
    <scope>NUCLEOTIDE SEQUENCE [LARGE SCALE GENOMIC DNA]</scope>
    <source>
        <strain evidence="6 7">CBS 223.65</strain>
    </source>
</reference>
<evidence type="ECO:0000256" key="3">
    <source>
        <dbReference type="ARBA" id="ARBA00022840"/>
    </source>
</evidence>
<dbReference type="InterPro" id="IPR018181">
    <property type="entry name" value="Heat_shock_70_CS"/>
</dbReference>
<dbReference type="GO" id="GO:0140662">
    <property type="term" value="F:ATP-dependent protein folding chaperone"/>
    <property type="evidence" value="ECO:0007669"/>
    <property type="project" value="InterPro"/>
</dbReference>
<protein>
    <recommendedName>
        <fullName evidence="8">Hsp70-like protein</fullName>
    </recommendedName>
</protein>
<dbReference type="PRINTS" id="PR00301">
    <property type="entry name" value="HEATSHOCK70"/>
</dbReference>
<proteinExistence type="inferred from homology"/>
<comment type="similarity">
    <text evidence="1 4">Belongs to the heat shock protein 70 family.</text>
</comment>